<dbReference type="SMART" id="SM00054">
    <property type="entry name" value="EFh"/>
    <property type="match status" value="2"/>
</dbReference>
<dbReference type="InterPro" id="IPR011992">
    <property type="entry name" value="EF-hand-dom_pair"/>
</dbReference>
<comment type="caution">
    <text evidence="3">The sequence shown here is derived from an EMBL/GenBank/DDBJ whole genome shotgun (WGS) entry which is preliminary data.</text>
</comment>
<evidence type="ECO:0000313" key="3">
    <source>
        <dbReference type="EMBL" id="KAK8839969.1"/>
    </source>
</evidence>
<evidence type="ECO:0000256" key="1">
    <source>
        <dbReference type="ARBA" id="ARBA00022837"/>
    </source>
</evidence>
<dbReference type="Gene3D" id="1.10.238.10">
    <property type="entry name" value="EF-hand"/>
    <property type="match status" value="2"/>
</dbReference>
<dbReference type="EMBL" id="JAPFFF010000050">
    <property type="protein sequence ID" value="KAK8839969.1"/>
    <property type="molecule type" value="Genomic_DNA"/>
</dbReference>
<sequence>MSDQPLTDSEREGVRKLVLHYDHSGNGTLEFDEFIHFLKALPNVDLDNFEADDIKETDLSLTTDQVRTYYDGMDLDKTHSVNANEICEYINAARTKDFKWQTKMIFRAADKDQSRKVSFDELAQCIKALQGMEMTKDQFEERCKVELGKKKKELEYWEFYKIISGQELDHDTDPYDGKIEAKSKCCILI</sequence>
<evidence type="ECO:0000259" key="2">
    <source>
        <dbReference type="PROSITE" id="PS50222"/>
    </source>
</evidence>
<protein>
    <submittedName>
        <fullName evidence="3">Rhomboid- protein 3</fullName>
    </submittedName>
</protein>
<dbReference type="PROSITE" id="PS00018">
    <property type="entry name" value="EF_HAND_1"/>
    <property type="match status" value="3"/>
</dbReference>
<name>A0ABR2H196_9EUKA</name>
<keyword evidence="4" id="KW-1185">Reference proteome</keyword>
<gene>
    <name evidence="3" type="ORF">M9Y10_031685</name>
</gene>
<evidence type="ECO:0000313" key="4">
    <source>
        <dbReference type="Proteomes" id="UP001470230"/>
    </source>
</evidence>
<dbReference type="PROSITE" id="PS50222">
    <property type="entry name" value="EF_HAND_2"/>
    <property type="match status" value="2"/>
</dbReference>
<dbReference type="InterPro" id="IPR018247">
    <property type="entry name" value="EF_Hand_1_Ca_BS"/>
</dbReference>
<feature type="domain" description="EF-hand" evidence="2">
    <location>
        <begin position="9"/>
        <end position="44"/>
    </location>
</feature>
<organism evidence="3 4">
    <name type="scientific">Tritrichomonas musculus</name>
    <dbReference type="NCBI Taxonomy" id="1915356"/>
    <lineage>
        <taxon>Eukaryota</taxon>
        <taxon>Metamonada</taxon>
        <taxon>Parabasalia</taxon>
        <taxon>Tritrichomonadida</taxon>
        <taxon>Tritrichomonadidae</taxon>
        <taxon>Tritrichomonas</taxon>
    </lineage>
</organism>
<dbReference type="InterPro" id="IPR002048">
    <property type="entry name" value="EF_hand_dom"/>
</dbReference>
<accession>A0ABR2H196</accession>
<dbReference type="Proteomes" id="UP001470230">
    <property type="component" value="Unassembled WGS sequence"/>
</dbReference>
<feature type="domain" description="EF-hand" evidence="2">
    <location>
        <begin position="105"/>
        <end position="132"/>
    </location>
</feature>
<proteinExistence type="predicted"/>
<reference evidence="3 4" key="1">
    <citation type="submission" date="2024-04" db="EMBL/GenBank/DDBJ databases">
        <title>Tritrichomonas musculus Genome.</title>
        <authorList>
            <person name="Alves-Ferreira E."/>
            <person name="Grigg M."/>
            <person name="Lorenzi H."/>
            <person name="Galac M."/>
        </authorList>
    </citation>
    <scope>NUCLEOTIDE SEQUENCE [LARGE SCALE GENOMIC DNA]</scope>
    <source>
        <strain evidence="3 4">EAF2021</strain>
    </source>
</reference>
<keyword evidence="1" id="KW-0106">Calcium</keyword>
<dbReference type="SUPFAM" id="SSF47473">
    <property type="entry name" value="EF-hand"/>
    <property type="match status" value="1"/>
</dbReference>